<protein>
    <recommendedName>
        <fullName evidence="6">Mid2 domain-containing protein</fullName>
    </recommendedName>
</protein>
<evidence type="ECO:0000313" key="5">
    <source>
        <dbReference type="Proteomes" id="UP000076532"/>
    </source>
</evidence>
<reference evidence="4 5" key="1">
    <citation type="journal article" date="2016" name="Mol. Biol. Evol.">
        <title>Comparative Genomics of Early-Diverging Mushroom-Forming Fungi Provides Insights into the Origins of Lignocellulose Decay Capabilities.</title>
        <authorList>
            <person name="Nagy L.G."/>
            <person name="Riley R."/>
            <person name="Tritt A."/>
            <person name="Adam C."/>
            <person name="Daum C."/>
            <person name="Floudas D."/>
            <person name="Sun H."/>
            <person name="Yadav J.S."/>
            <person name="Pangilinan J."/>
            <person name="Larsson K.H."/>
            <person name="Matsuura K."/>
            <person name="Barry K."/>
            <person name="Labutti K."/>
            <person name="Kuo R."/>
            <person name="Ohm R.A."/>
            <person name="Bhattacharya S.S."/>
            <person name="Shirouzu T."/>
            <person name="Yoshinaga Y."/>
            <person name="Martin F.M."/>
            <person name="Grigoriev I.V."/>
            <person name="Hibbett D.S."/>
        </authorList>
    </citation>
    <scope>NUCLEOTIDE SEQUENCE [LARGE SCALE GENOMIC DNA]</scope>
    <source>
        <strain evidence="4 5">CBS 109695</strain>
    </source>
</reference>
<keyword evidence="2" id="KW-1133">Transmembrane helix</keyword>
<feature type="compositionally biased region" description="Polar residues" evidence="1">
    <location>
        <begin position="302"/>
        <end position="320"/>
    </location>
</feature>
<keyword evidence="3" id="KW-0732">Signal</keyword>
<feature type="transmembrane region" description="Helical" evidence="2">
    <location>
        <begin position="166"/>
        <end position="189"/>
    </location>
</feature>
<name>A0A166S4C3_9AGAM</name>
<dbReference type="OrthoDB" id="3266475at2759"/>
<sequence length="320" mass="33013">MKLRLALAAVCANAALAMVIRAGVDRDVLPTDGGLLGGLVPPDGESPAQTSHSTTSTPKSTPTSQIQTATSLDAGILGLGGLLTGATKPTGTANITSGTAKSTSSHSGNAITSGTPTPSTTGSPSAPDSPSTELGGITATTAPSPATTTSSVLAGTTSGSSNSKTWQIVGVALVCVFTVVLILVGVIFWDRIARFLGGILCGRRRSDGTEDFMPDWEKRSWEIQVPPGEDIGDHGHHYPVTSSSAEALAAAPQLMYNDESGRHPFALRPGNQEFGPGPVPSLVRQESNARERRNSYAPMTTAELQRQNSRAAQNAYTAYA</sequence>
<feature type="chain" id="PRO_5007879371" description="Mid2 domain-containing protein" evidence="3">
    <location>
        <begin position="18"/>
        <end position="320"/>
    </location>
</feature>
<evidence type="ECO:0000256" key="2">
    <source>
        <dbReference type="SAM" id="Phobius"/>
    </source>
</evidence>
<feature type="region of interest" description="Disordered" evidence="1">
    <location>
        <begin position="93"/>
        <end position="161"/>
    </location>
</feature>
<evidence type="ECO:0008006" key="6">
    <source>
        <dbReference type="Google" id="ProtNLM"/>
    </source>
</evidence>
<feature type="region of interest" description="Disordered" evidence="1">
    <location>
        <begin position="35"/>
        <end position="65"/>
    </location>
</feature>
<evidence type="ECO:0000256" key="1">
    <source>
        <dbReference type="SAM" id="MobiDB-lite"/>
    </source>
</evidence>
<accession>A0A166S4C3</accession>
<keyword evidence="2" id="KW-0812">Transmembrane</keyword>
<evidence type="ECO:0000256" key="3">
    <source>
        <dbReference type="SAM" id="SignalP"/>
    </source>
</evidence>
<dbReference type="Proteomes" id="UP000076532">
    <property type="component" value="Unassembled WGS sequence"/>
</dbReference>
<feature type="compositionally biased region" description="Polar residues" evidence="1">
    <location>
        <begin position="94"/>
        <end position="111"/>
    </location>
</feature>
<feature type="region of interest" description="Disordered" evidence="1">
    <location>
        <begin position="269"/>
        <end position="320"/>
    </location>
</feature>
<organism evidence="4 5">
    <name type="scientific">Athelia psychrophila</name>
    <dbReference type="NCBI Taxonomy" id="1759441"/>
    <lineage>
        <taxon>Eukaryota</taxon>
        <taxon>Fungi</taxon>
        <taxon>Dikarya</taxon>
        <taxon>Basidiomycota</taxon>
        <taxon>Agaricomycotina</taxon>
        <taxon>Agaricomycetes</taxon>
        <taxon>Agaricomycetidae</taxon>
        <taxon>Atheliales</taxon>
        <taxon>Atheliaceae</taxon>
        <taxon>Athelia</taxon>
    </lineage>
</organism>
<keyword evidence="2" id="KW-0472">Membrane</keyword>
<dbReference type="AlphaFoldDB" id="A0A166S4C3"/>
<feature type="compositionally biased region" description="Low complexity" evidence="1">
    <location>
        <begin position="112"/>
        <end position="151"/>
    </location>
</feature>
<evidence type="ECO:0000313" key="4">
    <source>
        <dbReference type="EMBL" id="KZP29005.1"/>
    </source>
</evidence>
<keyword evidence="5" id="KW-1185">Reference proteome</keyword>
<feature type="compositionally biased region" description="Polar residues" evidence="1">
    <location>
        <begin position="152"/>
        <end position="161"/>
    </location>
</feature>
<feature type="signal peptide" evidence="3">
    <location>
        <begin position="1"/>
        <end position="17"/>
    </location>
</feature>
<proteinExistence type="predicted"/>
<gene>
    <name evidence="4" type="ORF">FIBSPDRAFT_852275</name>
</gene>
<dbReference type="EMBL" id="KV417501">
    <property type="protein sequence ID" value="KZP29005.1"/>
    <property type="molecule type" value="Genomic_DNA"/>
</dbReference>